<comment type="catalytic activity">
    <reaction evidence="28">
        <text>1-hexadecanoyl-2-(9Z)-octadecenoyl-3-octadecanoyl-sn-glycerol + H2O = 1-hexadecanoyl-2-(9Z-octadecenoyl)-sn-glycerol + octadecanoate + H(+)</text>
        <dbReference type="Rhea" id="RHEA:41111"/>
        <dbReference type="ChEBI" id="CHEBI:15377"/>
        <dbReference type="ChEBI" id="CHEBI:15378"/>
        <dbReference type="ChEBI" id="CHEBI:25629"/>
        <dbReference type="ChEBI" id="CHEBI:75466"/>
        <dbReference type="ChEBI" id="CHEBI:77623"/>
    </reaction>
    <physiologicalReaction direction="left-to-right" evidence="28">
        <dbReference type="Rhea" id="RHEA:41112"/>
    </physiologicalReaction>
</comment>
<comment type="catalytic activity">
    <reaction evidence="33">
        <text>1,2-dihexadecanoyl-sn-glycero-3-phosphocholine + H2O = 1-hexadecanoyl-sn-glycero-3-phosphocholine + hexadecanoate + H(+)</text>
        <dbReference type="Rhea" id="RHEA:41223"/>
        <dbReference type="ChEBI" id="CHEBI:7896"/>
        <dbReference type="ChEBI" id="CHEBI:15377"/>
        <dbReference type="ChEBI" id="CHEBI:15378"/>
        <dbReference type="ChEBI" id="CHEBI:72998"/>
        <dbReference type="ChEBI" id="CHEBI:72999"/>
    </reaction>
    <physiologicalReaction direction="left-to-right" evidence="33">
        <dbReference type="Rhea" id="RHEA:41224"/>
    </physiologicalReaction>
</comment>
<keyword evidence="14" id="KW-0472">Membrane</keyword>
<comment type="catalytic activity">
    <reaction evidence="44">
        <text>1,2-dihexadecanoyl-sn-glycero-3-phosphocholine + 2 H2O = sn-glycerol 3-phosphocholine + 2 hexadecanoate + 2 H(+)</text>
        <dbReference type="Rhea" id="RHEA:40975"/>
        <dbReference type="ChEBI" id="CHEBI:7896"/>
        <dbReference type="ChEBI" id="CHEBI:15377"/>
        <dbReference type="ChEBI" id="CHEBI:15378"/>
        <dbReference type="ChEBI" id="CHEBI:16870"/>
        <dbReference type="ChEBI" id="CHEBI:72999"/>
    </reaction>
    <physiologicalReaction direction="left-to-right" evidence="44">
        <dbReference type="Rhea" id="RHEA:40976"/>
    </physiologicalReaction>
</comment>
<comment type="catalytic activity">
    <reaction evidence="31">
        <text>a 1-O-alkyl-2-acyl-sn-glycero-3-phosphocholine + H2O = a 1-O-alkyl-sn-glycero-3-phosphocholine + a fatty acid + H(+)</text>
        <dbReference type="Rhea" id="RHEA:36231"/>
        <dbReference type="ChEBI" id="CHEBI:15377"/>
        <dbReference type="ChEBI" id="CHEBI:15378"/>
        <dbReference type="ChEBI" id="CHEBI:28868"/>
        <dbReference type="ChEBI" id="CHEBI:30909"/>
        <dbReference type="ChEBI" id="CHEBI:36702"/>
        <dbReference type="EC" id="3.1.1.4"/>
    </reaction>
    <physiologicalReaction direction="left-to-right" evidence="31">
        <dbReference type="Rhea" id="RHEA:36232"/>
    </physiologicalReaction>
</comment>
<evidence type="ECO:0000256" key="40">
    <source>
        <dbReference type="ARBA" id="ARBA00048699"/>
    </source>
</evidence>
<dbReference type="CDD" id="cd01824">
    <property type="entry name" value="Phospholipase_B_like"/>
    <property type="match status" value="1"/>
</dbReference>
<protein>
    <recommendedName>
        <fullName evidence="6">Phospholipase B1, membrane-associated</fullName>
        <ecNumber evidence="5">3.1.1.3</ecNumber>
        <ecNumber evidence="4">3.1.1.4</ecNumber>
        <ecNumber evidence="3">3.1.1.5</ecNumber>
    </recommendedName>
    <alternativeName>
        <fullName evidence="20">Lysophospholipase</fullName>
    </alternativeName>
    <alternativeName>
        <fullName evidence="21">Phospholipase A2</fullName>
    </alternativeName>
    <alternativeName>
        <fullName evidence="23">Phospholipase B/lipase</fullName>
    </alternativeName>
    <alternativeName>
        <fullName evidence="22">Triacylglycerol lipase</fullName>
    </alternativeName>
</protein>
<comment type="catalytic activity">
    <reaction evidence="41">
        <text>1,3-dihexadecanoyl-2-(9Z-octadecenoyl)glycerol + H2O = 1,3-dihexadecanoylglycerol + (9Z)-octadecenoate + H(+)</text>
        <dbReference type="Rhea" id="RHEA:40983"/>
        <dbReference type="ChEBI" id="CHEBI:15377"/>
        <dbReference type="ChEBI" id="CHEBI:15378"/>
        <dbReference type="ChEBI" id="CHEBI:30823"/>
        <dbReference type="ChEBI" id="CHEBI:75688"/>
        <dbReference type="ChEBI" id="CHEBI:77619"/>
    </reaction>
    <physiologicalReaction direction="left-to-right" evidence="41">
        <dbReference type="Rhea" id="RHEA:40984"/>
    </physiologicalReaction>
</comment>
<keyword evidence="13" id="KW-0443">Lipid metabolism</keyword>
<dbReference type="Proteomes" id="UP001176940">
    <property type="component" value="Unassembled WGS sequence"/>
</dbReference>
<dbReference type="PANTHER" id="PTHR21325:SF52">
    <property type="entry name" value="PHOSPHOLIPASE B1, MEMBRANE-ASSOCIATED"/>
    <property type="match status" value="1"/>
</dbReference>
<comment type="catalytic activity">
    <reaction evidence="17">
        <text>a triacylglycerol + H2O = a diacylglycerol + a fatty acid + H(+)</text>
        <dbReference type="Rhea" id="RHEA:12044"/>
        <dbReference type="ChEBI" id="CHEBI:15377"/>
        <dbReference type="ChEBI" id="CHEBI:15378"/>
        <dbReference type="ChEBI" id="CHEBI:17855"/>
        <dbReference type="ChEBI" id="CHEBI:18035"/>
        <dbReference type="ChEBI" id="CHEBI:28868"/>
        <dbReference type="EC" id="3.1.1.3"/>
    </reaction>
    <physiologicalReaction direction="left-to-right" evidence="17">
        <dbReference type="Rhea" id="RHEA:12045"/>
    </physiologicalReaction>
</comment>
<evidence type="ECO:0000256" key="7">
    <source>
        <dbReference type="ARBA" id="ARBA00022475"/>
    </source>
</evidence>
<comment type="catalytic activity">
    <reaction evidence="30">
        <text>1-hexadecanoyl-2-(9Z-octadecenoyl)-sn-glycero-3-phospho-(1'-sn-glycerol) + H2O = 1-hexadecanoyl-sn-glycero-3-phospho-(1'-sn-glycerol) + (9Z)-octadecenoate + H(+)</text>
        <dbReference type="Rhea" id="RHEA:40919"/>
        <dbReference type="ChEBI" id="CHEBI:15377"/>
        <dbReference type="ChEBI" id="CHEBI:15378"/>
        <dbReference type="ChEBI" id="CHEBI:30823"/>
        <dbReference type="ChEBI" id="CHEBI:72841"/>
        <dbReference type="ChEBI" id="CHEBI:75158"/>
    </reaction>
    <physiologicalReaction direction="left-to-right" evidence="30">
        <dbReference type="Rhea" id="RHEA:40920"/>
    </physiologicalReaction>
</comment>
<comment type="catalytic activity">
    <reaction evidence="36">
        <text>1,2,3-tri-(9Z-octadecenoyl)-glycerol + H2O = di-(9Z)-octadecenoylglycerol + (9Z)-octadecenoate + H(+)</text>
        <dbReference type="Rhea" id="RHEA:38575"/>
        <dbReference type="ChEBI" id="CHEBI:15377"/>
        <dbReference type="ChEBI" id="CHEBI:15378"/>
        <dbReference type="ChEBI" id="CHEBI:30823"/>
        <dbReference type="ChEBI" id="CHEBI:53753"/>
        <dbReference type="ChEBI" id="CHEBI:75945"/>
    </reaction>
    <physiologicalReaction direction="left-to-right" evidence="36">
        <dbReference type="Rhea" id="RHEA:38576"/>
    </physiologicalReaction>
</comment>
<dbReference type="Gene3D" id="3.40.50.1110">
    <property type="entry name" value="SGNH hydrolase"/>
    <property type="match status" value="1"/>
</dbReference>
<comment type="subcellular location">
    <subcellularLocation>
        <location evidence="1">Apical cell membrane</location>
        <topology evidence="1">Single-pass type I membrane protein</topology>
    </subcellularLocation>
</comment>
<dbReference type="InterPro" id="IPR038885">
    <property type="entry name" value="PLB1"/>
</dbReference>
<evidence type="ECO:0000256" key="12">
    <source>
        <dbReference type="ARBA" id="ARBA00022989"/>
    </source>
</evidence>
<evidence type="ECO:0000313" key="48">
    <source>
        <dbReference type="Proteomes" id="UP001176940"/>
    </source>
</evidence>
<keyword evidence="16" id="KW-1208">Phospholipid metabolism</keyword>
<evidence type="ECO:0000256" key="13">
    <source>
        <dbReference type="ARBA" id="ARBA00023098"/>
    </source>
</evidence>
<evidence type="ECO:0000256" key="21">
    <source>
        <dbReference type="ARBA" id="ARBA00031182"/>
    </source>
</evidence>
<evidence type="ECO:0000256" key="2">
    <source>
        <dbReference type="ARBA" id="ARBA00009979"/>
    </source>
</evidence>
<dbReference type="InterPro" id="IPR001087">
    <property type="entry name" value="GDSL"/>
</dbReference>
<evidence type="ECO:0000256" key="9">
    <source>
        <dbReference type="ARBA" id="ARBA00022729"/>
    </source>
</evidence>
<comment type="catalytic activity">
    <reaction evidence="19">
        <text>a 1,2-diacyl-sn-glycero-3-phosphocholine + H2O = a 1-acyl-sn-glycero-3-phosphocholine + a fatty acid + H(+)</text>
        <dbReference type="Rhea" id="RHEA:15801"/>
        <dbReference type="ChEBI" id="CHEBI:15377"/>
        <dbReference type="ChEBI" id="CHEBI:15378"/>
        <dbReference type="ChEBI" id="CHEBI:28868"/>
        <dbReference type="ChEBI" id="CHEBI:57643"/>
        <dbReference type="ChEBI" id="CHEBI:58168"/>
        <dbReference type="EC" id="3.1.1.4"/>
    </reaction>
    <physiologicalReaction direction="left-to-right" evidence="19">
        <dbReference type="Rhea" id="RHEA:15802"/>
    </physiologicalReaction>
</comment>
<keyword evidence="12" id="KW-1133">Transmembrane helix</keyword>
<evidence type="ECO:0000256" key="15">
    <source>
        <dbReference type="ARBA" id="ARBA00023180"/>
    </source>
</evidence>
<comment type="catalytic activity">
    <reaction evidence="37">
        <text>a 1-acyl-sn-glycero-3-phosphocholine + H2O = sn-glycerol 3-phosphocholine + a fatty acid + H(+)</text>
        <dbReference type="Rhea" id="RHEA:15177"/>
        <dbReference type="ChEBI" id="CHEBI:15377"/>
        <dbReference type="ChEBI" id="CHEBI:15378"/>
        <dbReference type="ChEBI" id="CHEBI:16870"/>
        <dbReference type="ChEBI" id="CHEBI:28868"/>
        <dbReference type="ChEBI" id="CHEBI:58168"/>
        <dbReference type="EC" id="3.1.1.5"/>
    </reaction>
    <physiologicalReaction direction="left-to-right" evidence="37">
        <dbReference type="Rhea" id="RHEA:15178"/>
    </physiologicalReaction>
</comment>
<evidence type="ECO:0000313" key="47">
    <source>
        <dbReference type="EMBL" id="CAJ0966214.1"/>
    </source>
</evidence>
<comment type="catalytic activity">
    <reaction evidence="45">
        <text>1,3-di-(9Z-octadecenoyl)-glycerol + H2O = 1-(9Z-octadecenoyl)-glycerol + (9Z)-octadecenoate + H(+)</text>
        <dbReference type="Rhea" id="RHEA:39939"/>
        <dbReference type="ChEBI" id="CHEBI:15377"/>
        <dbReference type="ChEBI" id="CHEBI:15378"/>
        <dbReference type="ChEBI" id="CHEBI:30823"/>
        <dbReference type="ChEBI" id="CHEBI:75342"/>
        <dbReference type="ChEBI" id="CHEBI:75735"/>
    </reaction>
    <physiologicalReaction direction="left-to-right" evidence="45">
        <dbReference type="Rhea" id="RHEA:39940"/>
    </physiologicalReaction>
</comment>
<name>A0ABN9MPN8_9NEOB</name>
<evidence type="ECO:0000256" key="32">
    <source>
        <dbReference type="ARBA" id="ARBA00048058"/>
    </source>
</evidence>
<evidence type="ECO:0000256" key="22">
    <source>
        <dbReference type="ARBA" id="ARBA00031485"/>
    </source>
</evidence>
<evidence type="ECO:0000256" key="45">
    <source>
        <dbReference type="ARBA" id="ARBA00049372"/>
    </source>
</evidence>
<proteinExistence type="inferred from homology"/>
<comment type="catalytic activity">
    <reaction evidence="40">
        <text>1-hexadecanoyl-2-(9Z-octadecenoyl)-sn-glycero-3-phosphocholine + H2O = 1-hexadecanoyl-sn-glycero-3-phosphocholine + (9Z)-octadecenoate + H(+)</text>
        <dbReference type="Rhea" id="RHEA:38779"/>
        <dbReference type="ChEBI" id="CHEBI:15377"/>
        <dbReference type="ChEBI" id="CHEBI:15378"/>
        <dbReference type="ChEBI" id="CHEBI:30823"/>
        <dbReference type="ChEBI" id="CHEBI:72998"/>
        <dbReference type="ChEBI" id="CHEBI:73001"/>
    </reaction>
    <physiologicalReaction direction="left-to-right" evidence="40">
        <dbReference type="Rhea" id="RHEA:38780"/>
    </physiologicalReaction>
</comment>
<evidence type="ECO:0000256" key="4">
    <source>
        <dbReference type="ARBA" id="ARBA00013278"/>
    </source>
</evidence>
<evidence type="ECO:0000256" key="10">
    <source>
        <dbReference type="ARBA" id="ARBA00022737"/>
    </source>
</evidence>
<evidence type="ECO:0000256" key="37">
    <source>
        <dbReference type="ARBA" id="ARBA00048454"/>
    </source>
</evidence>
<comment type="catalytic activity">
    <reaction evidence="34">
        <text>1-hexadecanoyl-2-(9Z,12Z-octadecadienoyl)-sn-glycero-3-phosphocholine + H2O = 2-(9Z,12Z-octadecadienoyl)-sn-glycero-3-phosphocholine + hexadecanoate + H(+)</text>
        <dbReference type="Rhea" id="RHEA:40971"/>
        <dbReference type="ChEBI" id="CHEBI:7896"/>
        <dbReference type="ChEBI" id="CHEBI:15377"/>
        <dbReference type="ChEBI" id="CHEBI:15378"/>
        <dbReference type="ChEBI" id="CHEBI:73002"/>
        <dbReference type="ChEBI" id="CHEBI:76084"/>
    </reaction>
    <physiologicalReaction direction="left-to-right" evidence="34">
        <dbReference type="Rhea" id="RHEA:40972"/>
    </physiologicalReaction>
</comment>
<evidence type="ECO:0000256" key="25">
    <source>
        <dbReference type="ARBA" id="ARBA00047324"/>
    </source>
</evidence>
<evidence type="ECO:0000256" key="42">
    <source>
        <dbReference type="ARBA" id="ARBA00048872"/>
    </source>
</evidence>
<evidence type="ECO:0000256" key="39">
    <source>
        <dbReference type="ARBA" id="ARBA00048656"/>
    </source>
</evidence>
<comment type="catalytic activity">
    <reaction evidence="42">
        <text>1-O-hexadecyl-2-(9Z)-octadecenoyl-sn-glycero-3-phosphocholine + H2O = 1-O-hexadecyl-sn-glycero-3-phosphocholine + (9Z)-octadecenoate + H(+)</text>
        <dbReference type="Rhea" id="RHEA:40915"/>
        <dbReference type="ChEBI" id="CHEBI:15377"/>
        <dbReference type="ChEBI" id="CHEBI:15378"/>
        <dbReference type="ChEBI" id="CHEBI:30823"/>
        <dbReference type="ChEBI" id="CHEBI:34112"/>
        <dbReference type="ChEBI" id="CHEBI:64496"/>
    </reaction>
    <physiologicalReaction direction="left-to-right" evidence="42">
        <dbReference type="Rhea" id="RHEA:40916"/>
    </physiologicalReaction>
</comment>
<comment type="catalytic activity">
    <reaction evidence="43">
        <text>1-hexadecanoyl-2-(9Z)-octadecenoyl-3-octadecanoyl-sn-glycerol + H2O = 1-hexadecanoyl-3-octadecanoyl-sn-glycerol + (9Z)-octadecenoate + H(+)</text>
        <dbReference type="Rhea" id="RHEA:41103"/>
        <dbReference type="ChEBI" id="CHEBI:15377"/>
        <dbReference type="ChEBI" id="CHEBI:15378"/>
        <dbReference type="ChEBI" id="CHEBI:30823"/>
        <dbReference type="ChEBI" id="CHEBI:77623"/>
        <dbReference type="ChEBI" id="CHEBI:77624"/>
    </reaction>
    <physiologicalReaction direction="left-to-right" evidence="43">
        <dbReference type="Rhea" id="RHEA:41104"/>
    </physiologicalReaction>
</comment>
<evidence type="ECO:0000256" key="18">
    <source>
        <dbReference type="ARBA" id="ARBA00023408"/>
    </source>
</evidence>
<dbReference type="PANTHER" id="PTHR21325">
    <property type="entry name" value="PHOSPHOLIPASE B, PLB1"/>
    <property type="match status" value="1"/>
</dbReference>
<comment type="catalytic activity">
    <reaction evidence="32">
        <text>1,2-di-(9Z-octadecenoyl)-sn-glycero-3-phosphocholine + H2O = 1-(9Z-octadecenoyl)-sn-glycero-3-phosphocholine + (9Z)-octadecenoate + H(+)</text>
        <dbReference type="Rhea" id="RHEA:40923"/>
        <dbReference type="ChEBI" id="CHEBI:15377"/>
        <dbReference type="ChEBI" id="CHEBI:15378"/>
        <dbReference type="ChEBI" id="CHEBI:28610"/>
        <dbReference type="ChEBI" id="CHEBI:30823"/>
        <dbReference type="ChEBI" id="CHEBI:74669"/>
    </reaction>
    <physiologicalReaction direction="left-to-right" evidence="32">
        <dbReference type="Rhea" id="RHEA:40924"/>
    </physiologicalReaction>
</comment>
<evidence type="ECO:0000256" key="31">
    <source>
        <dbReference type="ARBA" id="ARBA00048049"/>
    </source>
</evidence>
<evidence type="ECO:0000256" key="3">
    <source>
        <dbReference type="ARBA" id="ARBA00013274"/>
    </source>
</evidence>
<keyword evidence="11" id="KW-0378">Hydrolase</keyword>
<dbReference type="SUPFAM" id="SSF52266">
    <property type="entry name" value="SGNH hydrolase"/>
    <property type="match status" value="1"/>
</dbReference>
<keyword evidence="9" id="KW-0732">Signal</keyword>
<evidence type="ECO:0000256" key="16">
    <source>
        <dbReference type="ARBA" id="ARBA00023264"/>
    </source>
</evidence>
<evidence type="ECO:0000256" key="8">
    <source>
        <dbReference type="ARBA" id="ARBA00022692"/>
    </source>
</evidence>
<evidence type="ECO:0000256" key="17">
    <source>
        <dbReference type="ARBA" id="ARBA00023369"/>
    </source>
</evidence>
<keyword evidence="10" id="KW-0677">Repeat</keyword>
<dbReference type="InterPro" id="IPR036514">
    <property type="entry name" value="SGNH_hydro_sf"/>
</dbReference>
<keyword evidence="8" id="KW-0812">Transmembrane</keyword>
<evidence type="ECO:0000256" key="44">
    <source>
        <dbReference type="ARBA" id="ARBA00049363"/>
    </source>
</evidence>
<evidence type="ECO:0000256" key="6">
    <source>
        <dbReference type="ARBA" id="ARBA00015133"/>
    </source>
</evidence>
<evidence type="ECO:0000256" key="43">
    <source>
        <dbReference type="ARBA" id="ARBA00048939"/>
    </source>
</evidence>
<comment type="caution">
    <text evidence="47">The sequence shown here is derived from an EMBL/GenBank/DDBJ whole genome shotgun (WGS) entry which is preliminary data.</text>
</comment>
<evidence type="ECO:0000256" key="30">
    <source>
        <dbReference type="ARBA" id="ARBA00048015"/>
    </source>
</evidence>
<dbReference type="Pfam" id="PF00657">
    <property type="entry name" value="Lipase_GDSL"/>
    <property type="match status" value="1"/>
</dbReference>
<keyword evidence="7" id="KW-1003">Cell membrane</keyword>
<evidence type="ECO:0000256" key="38">
    <source>
        <dbReference type="ARBA" id="ARBA00048613"/>
    </source>
</evidence>
<evidence type="ECO:0000256" key="34">
    <source>
        <dbReference type="ARBA" id="ARBA00048362"/>
    </source>
</evidence>
<evidence type="ECO:0000256" key="14">
    <source>
        <dbReference type="ARBA" id="ARBA00023136"/>
    </source>
</evidence>
<dbReference type="EMBL" id="CAUEEQ010072707">
    <property type="protein sequence ID" value="CAJ0966214.1"/>
    <property type="molecule type" value="Genomic_DNA"/>
</dbReference>
<comment type="catalytic activity">
    <reaction evidence="39">
        <text>1-hexadecanoyl-sn-glycero-3-phosphocholine + H2O = sn-glycerol 3-phosphocholine + hexadecanoate + H(+)</text>
        <dbReference type="Rhea" id="RHEA:40435"/>
        <dbReference type="ChEBI" id="CHEBI:7896"/>
        <dbReference type="ChEBI" id="CHEBI:15377"/>
        <dbReference type="ChEBI" id="CHEBI:15378"/>
        <dbReference type="ChEBI" id="CHEBI:16870"/>
        <dbReference type="ChEBI" id="CHEBI:72998"/>
    </reaction>
    <physiologicalReaction direction="left-to-right" evidence="39">
        <dbReference type="Rhea" id="RHEA:40436"/>
    </physiologicalReaction>
</comment>
<organism evidence="47 48">
    <name type="scientific">Ranitomeya imitator</name>
    <name type="common">mimic poison frog</name>
    <dbReference type="NCBI Taxonomy" id="111125"/>
    <lineage>
        <taxon>Eukaryota</taxon>
        <taxon>Metazoa</taxon>
        <taxon>Chordata</taxon>
        <taxon>Craniata</taxon>
        <taxon>Vertebrata</taxon>
        <taxon>Euteleostomi</taxon>
        <taxon>Amphibia</taxon>
        <taxon>Batrachia</taxon>
        <taxon>Anura</taxon>
        <taxon>Neobatrachia</taxon>
        <taxon>Hyloidea</taxon>
        <taxon>Dendrobatidae</taxon>
        <taxon>Dendrobatinae</taxon>
        <taxon>Ranitomeya</taxon>
    </lineage>
</organism>
<dbReference type="PROSITE" id="PS01098">
    <property type="entry name" value="LIPASE_GDSL_SER"/>
    <property type="match status" value="1"/>
</dbReference>
<dbReference type="EC" id="3.1.1.4" evidence="4"/>
<dbReference type="EC" id="3.1.1.3" evidence="5"/>
<comment type="catalytic activity">
    <reaction evidence="46">
        <text>2-(9Z-octadecenoyl)-glycerol + H2O = glycerol + (9Z)-octadecenoate + H(+)</text>
        <dbReference type="Rhea" id="RHEA:38491"/>
        <dbReference type="ChEBI" id="CHEBI:15377"/>
        <dbReference type="ChEBI" id="CHEBI:15378"/>
        <dbReference type="ChEBI" id="CHEBI:17754"/>
        <dbReference type="ChEBI" id="CHEBI:30823"/>
        <dbReference type="ChEBI" id="CHEBI:73990"/>
    </reaction>
    <physiologicalReaction direction="left-to-right" evidence="46">
        <dbReference type="Rhea" id="RHEA:38492"/>
    </physiologicalReaction>
</comment>
<comment type="catalytic activity">
    <reaction evidence="27">
        <text>1-(9Z-octadecenoyl)-glycerol + H2O = glycerol + (9Z)-octadecenoate + H(+)</text>
        <dbReference type="Rhea" id="RHEA:38487"/>
        <dbReference type="ChEBI" id="CHEBI:15377"/>
        <dbReference type="ChEBI" id="CHEBI:15378"/>
        <dbReference type="ChEBI" id="CHEBI:17754"/>
        <dbReference type="ChEBI" id="CHEBI:30823"/>
        <dbReference type="ChEBI" id="CHEBI:75342"/>
    </reaction>
    <physiologicalReaction direction="left-to-right" evidence="27">
        <dbReference type="Rhea" id="RHEA:38488"/>
    </physiologicalReaction>
</comment>
<evidence type="ECO:0000256" key="24">
    <source>
        <dbReference type="ARBA" id="ARBA00045916"/>
    </source>
</evidence>
<keyword evidence="48" id="KW-1185">Reference proteome</keyword>
<evidence type="ECO:0000256" key="35">
    <source>
        <dbReference type="ARBA" id="ARBA00048374"/>
    </source>
</evidence>
<evidence type="ECO:0000256" key="20">
    <source>
        <dbReference type="ARBA" id="ARBA00029723"/>
    </source>
</evidence>
<comment type="catalytic activity">
    <reaction evidence="29">
        <text>2,3-di-(9Z)-octadecenoyl-sn-glycerol + H2O = 3-(9Z-octadecenoyl)-sn-glycerol + (9Z)-octadecenoate + H(+)</text>
        <dbReference type="Rhea" id="RHEA:42604"/>
        <dbReference type="ChEBI" id="CHEBI:15377"/>
        <dbReference type="ChEBI" id="CHEBI:15378"/>
        <dbReference type="ChEBI" id="CHEBI:30823"/>
        <dbReference type="ChEBI" id="CHEBI:75824"/>
        <dbReference type="ChEBI" id="CHEBI:75938"/>
    </reaction>
    <physiologicalReaction direction="left-to-right" evidence="29">
        <dbReference type="Rhea" id="RHEA:42605"/>
    </physiologicalReaction>
</comment>
<dbReference type="InterPro" id="IPR035547">
    <property type="entry name" value="Phospholipase_B"/>
</dbReference>
<evidence type="ECO:0000256" key="11">
    <source>
        <dbReference type="ARBA" id="ARBA00022801"/>
    </source>
</evidence>
<dbReference type="EC" id="3.1.1.5" evidence="3"/>
<reference evidence="47" key="1">
    <citation type="submission" date="2023-07" db="EMBL/GenBank/DDBJ databases">
        <authorList>
            <person name="Stuckert A."/>
        </authorList>
    </citation>
    <scope>NUCLEOTIDE SEQUENCE</scope>
</reference>
<keyword evidence="15" id="KW-0325">Glycoprotein</keyword>
<evidence type="ECO:0000256" key="33">
    <source>
        <dbReference type="ARBA" id="ARBA00048227"/>
    </source>
</evidence>
<evidence type="ECO:0000256" key="41">
    <source>
        <dbReference type="ARBA" id="ARBA00048869"/>
    </source>
</evidence>
<evidence type="ECO:0000256" key="46">
    <source>
        <dbReference type="ARBA" id="ARBA00049461"/>
    </source>
</evidence>
<evidence type="ECO:0000256" key="19">
    <source>
        <dbReference type="ARBA" id="ARBA00023422"/>
    </source>
</evidence>
<comment type="catalytic activity">
    <reaction evidence="18">
        <text>1-hexadecanoyl-2-(9Z,12Z-octadecadienoyl)-sn-glycero-3-phosphocholine + H2O = (9Z,12Z)-octadecadienoate + 1-hexadecanoyl-sn-glycero-3-phosphocholine + H(+)</text>
        <dbReference type="Rhea" id="RHEA:40811"/>
        <dbReference type="ChEBI" id="CHEBI:15377"/>
        <dbReference type="ChEBI" id="CHEBI:15378"/>
        <dbReference type="ChEBI" id="CHEBI:30245"/>
        <dbReference type="ChEBI" id="CHEBI:72998"/>
        <dbReference type="ChEBI" id="CHEBI:73002"/>
    </reaction>
    <physiologicalReaction direction="left-to-right" evidence="18">
        <dbReference type="Rhea" id="RHEA:40812"/>
    </physiologicalReaction>
</comment>
<evidence type="ECO:0000256" key="26">
    <source>
        <dbReference type="ARBA" id="ARBA00047363"/>
    </source>
</evidence>
<evidence type="ECO:0000256" key="5">
    <source>
        <dbReference type="ARBA" id="ARBA00013279"/>
    </source>
</evidence>
<evidence type="ECO:0000256" key="29">
    <source>
        <dbReference type="ARBA" id="ARBA00048011"/>
    </source>
</evidence>
<comment type="function">
    <text evidence="24">Calcium-independent membrane-associated phospholipase that catalyzes complete diacylation of phospholipids by hydrolyzing both sn-1 and sn-2 fatty acyl chains attached to the glycerol backbone (phospholipase B activity). Has dual phospholipase and lysophospholipase activities toward diacylphospholipids. Preferentially cleaves sn-2 ester bonds over sn-1 bonds. Acts as a lipase toward glycerolipid substrates. Hydrolyzes fatty acyl chains of diacylglycerols with preference for the sn-2 position and of triacylglycerols with not positional selectivity. May also hydrolyze long chain retinyl esters such as retinyl palmitate. May contribute to digestion of dietary phospholipids, glycerolipids and retinoids, facilitating lipid absorption at the brush border.</text>
</comment>
<evidence type="ECO:0000256" key="23">
    <source>
        <dbReference type="ARBA" id="ARBA00033022"/>
    </source>
</evidence>
<dbReference type="InterPro" id="IPR008265">
    <property type="entry name" value="Lipase_GDSL_AS"/>
</dbReference>
<comment type="catalytic activity">
    <reaction evidence="25">
        <text>1-hexadecanoyl-2-(9Z)-octadecenoyl-3-octadecanoyl-sn-glycerol + H2O = 2-(9Z-octadecenoyl)-3-octadecanoyl-sn-glycerol + hexadecanoate + H(+)</text>
        <dbReference type="Rhea" id="RHEA:41107"/>
        <dbReference type="ChEBI" id="CHEBI:7896"/>
        <dbReference type="ChEBI" id="CHEBI:15377"/>
        <dbReference type="ChEBI" id="CHEBI:15378"/>
        <dbReference type="ChEBI" id="CHEBI:75558"/>
        <dbReference type="ChEBI" id="CHEBI:77623"/>
    </reaction>
    <physiologicalReaction direction="left-to-right" evidence="25">
        <dbReference type="Rhea" id="RHEA:41108"/>
    </physiologicalReaction>
</comment>
<evidence type="ECO:0000256" key="36">
    <source>
        <dbReference type="ARBA" id="ARBA00048386"/>
    </source>
</evidence>
<evidence type="ECO:0000256" key="27">
    <source>
        <dbReference type="ARBA" id="ARBA00047438"/>
    </source>
</evidence>
<sequence length="484" mass="53859">MSSRSALCSCVVNNPEGSTEISTLKLFNKQYQDQTRQLVESGRYDTKEDFTVVIQPFLENLVIPRNEFEPVGQKTDNQGLDEDIGIFCPSEDDPFVKTVKNSNYAYPTITPDPVQGSKLTCSDLSASPVKPTSVHRLRPADINVVAALGDSLTAGNGIASNPNDVLDVIKQYRGLSWSIGGDSSLDLVTTLPNILKEFNPFLTGYSIDTGNSGSHNAFLNRAVPGAKALDMPAQAQALVDQMKSDKRIRIKEDWKVITVFVGANDLCASCTDSNVFSAATYINNIRRALDILHDQVPKAFVNLVEVMDIIPLREAVLDDRVRCPKLLTSIMCPCLLSILANSQEFEFIENMNKAYQLSLRDFVSSGRYDAREDFTVVLQPFFRHTNIPYLPTGEPDVSYLAPDCFHLSQKAHSQLARMLWNNMIFIANFADFSLYLFSTGKYSQAAVGGSDTIIEKKHLILNDFLINYYLLESALKLLLMDLIF</sequence>
<comment type="catalytic activity">
    <reaction evidence="26">
        <text>1,3-dihexadecanoyl-2-(9Z-octadecenoyl)glycerol + H2O = 1-hexadecanoyl-2-(9Z-octadecenoyl)-glycerol + hexadecanoate + H(+)</text>
        <dbReference type="Rhea" id="RHEA:40979"/>
        <dbReference type="ChEBI" id="CHEBI:7896"/>
        <dbReference type="ChEBI" id="CHEBI:15377"/>
        <dbReference type="ChEBI" id="CHEBI:15378"/>
        <dbReference type="ChEBI" id="CHEBI:75585"/>
        <dbReference type="ChEBI" id="CHEBI:75688"/>
    </reaction>
    <physiologicalReaction direction="left-to-right" evidence="26">
        <dbReference type="Rhea" id="RHEA:40980"/>
    </physiologicalReaction>
</comment>
<comment type="similarity">
    <text evidence="2">Belongs to the 'GDSL' lipolytic enzyme family. Phospholipase B1 subfamily.</text>
</comment>
<evidence type="ECO:0000256" key="28">
    <source>
        <dbReference type="ARBA" id="ARBA00047459"/>
    </source>
</evidence>
<accession>A0ABN9MPN8</accession>
<comment type="catalytic activity">
    <reaction evidence="38">
        <text>1-hexadecanoyl-2-(9Z-octadecenoyl)-sn-glycero-3-phosphoethanolamine + H2O = 1-hexadecanoyl-sn-glycero-3-phosphoethanolamine + (9Z)-octadecenoate + H(+)</text>
        <dbReference type="Rhea" id="RHEA:40911"/>
        <dbReference type="ChEBI" id="CHEBI:15377"/>
        <dbReference type="ChEBI" id="CHEBI:15378"/>
        <dbReference type="ChEBI" id="CHEBI:30823"/>
        <dbReference type="ChEBI" id="CHEBI:73004"/>
        <dbReference type="ChEBI" id="CHEBI:73007"/>
    </reaction>
    <physiologicalReaction direction="left-to-right" evidence="38">
        <dbReference type="Rhea" id="RHEA:40912"/>
    </physiologicalReaction>
</comment>
<evidence type="ECO:0000256" key="1">
    <source>
        <dbReference type="ARBA" id="ARBA00004247"/>
    </source>
</evidence>
<comment type="catalytic activity">
    <reaction evidence="35">
        <text>1-octadecanoyl-2-(9Z,12Z)-octadecadienoyl-sn-glycerol + H2O = 1-octadecanoyl-sn-glycerol + (9Z,12Z)-octadecadienoate + H(+)</text>
        <dbReference type="Rhea" id="RHEA:40927"/>
        <dbReference type="ChEBI" id="CHEBI:15377"/>
        <dbReference type="ChEBI" id="CHEBI:15378"/>
        <dbReference type="ChEBI" id="CHEBI:30245"/>
        <dbReference type="ChEBI" id="CHEBI:75550"/>
        <dbReference type="ChEBI" id="CHEBI:77097"/>
    </reaction>
    <physiologicalReaction direction="left-to-right" evidence="35">
        <dbReference type="Rhea" id="RHEA:40928"/>
    </physiologicalReaction>
</comment>
<gene>
    <name evidence="47" type="ORF">RIMI_LOCUS21054474</name>
</gene>